<organism evidence="1">
    <name type="scientific">freshwater metagenome</name>
    <dbReference type="NCBI Taxonomy" id="449393"/>
    <lineage>
        <taxon>unclassified sequences</taxon>
        <taxon>metagenomes</taxon>
        <taxon>ecological metagenomes</taxon>
    </lineage>
</organism>
<dbReference type="EMBL" id="CAEZXN010000007">
    <property type="protein sequence ID" value="CAB4689313.1"/>
    <property type="molecule type" value="Genomic_DNA"/>
</dbReference>
<reference evidence="1" key="1">
    <citation type="submission" date="2020-05" db="EMBL/GenBank/DDBJ databases">
        <authorList>
            <person name="Chiriac C."/>
            <person name="Salcher M."/>
            <person name="Ghai R."/>
            <person name="Kavagutti S V."/>
        </authorList>
    </citation>
    <scope>NUCLEOTIDE SEQUENCE</scope>
</reference>
<dbReference type="AlphaFoldDB" id="A0A6J6NYF9"/>
<accession>A0A6J6NYF9</accession>
<proteinExistence type="predicted"/>
<name>A0A6J6NYF9_9ZZZZ</name>
<protein>
    <submittedName>
        <fullName evidence="1">Unannotated protein</fullName>
    </submittedName>
</protein>
<evidence type="ECO:0000313" key="1">
    <source>
        <dbReference type="EMBL" id="CAB4689313.1"/>
    </source>
</evidence>
<gene>
    <name evidence="1" type="ORF">UFOPK2423_00460</name>
</gene>
<sequence length="69" mass="7201">MYGRAARSALDMSKNFSDMWATASAEILDRWIVSRSYIDSPIAAAATVVAVPATAIKVAPEVKGTSAAA</sequence>